<evidence type="ECO:0000313" key="2">
    <source>
        <dbReference type="EMBL" id="KAF5839097.1"/>
    </source>
</evidence>
<keyword evidence="3" id="KW-1185">Reference proteome</keyword>
<dbReference type="PANTHER" id="PTHR35097:SF1">
    <property type="entry name" value="GDSL ESTERASE_LIPASE"/>
    <property type="match status" value="1"/>
</dbReference>
<feature type="compositionally biased region" description="Gly residues" evidence="1">
    <location>
        <begin position="43"/>
        <end position="54"/>
    </location>
</feature>
<feature type="region of interest" description="Disordered" evidence="1">
    <location>
        <begin position="422"/>
        <end position="441"/>
    </location>
</feature>
<dbReference type="EMBL" id="MU069555">
    <property type="protein sequence ID" value="KAF5839097.1"/>
    <property type="molecule type" value="Genomic_DNA"/>
</dbReference>
<dbReference type="Proteomes" id="UP000815325">
    <property type="component" value="Unassembled WGS sequence"/>
</dbReference>
<evidence type="ECO:0008006" key="4">
    <source>
        <dbReference type="Google" id="ProtNLM"/>
    </source>
</evidence>
<comment type="caution">
    <text evidence="2">The sequence shown here is derived from an EMBL/GenBank/DDBJ whole genome shotgun (WGS) entry which is preliminary data.</text>
</comment>
<reference evidence="2" key="1">
    <citation type="submission" date="2017-08" db="EMBL/GenBank/DDBJ databases">
        <authorList>
            <person name="Polle J.E."/>
            <person name="Barry K."/>
            <person name="Cushman J."/>
            <person name="Schmutz J."/>
            <person name="Tran D."/>
            <person name="Hathwaick L.T."/>
            <person name="Yim W.C."/>
            <person name="Jenkins J."/>
            <person name="Mckie-Krisberg Z.M."/>
            <person name="Prochnik S."/>
            <person name="Lindquist E."/>
            <person name="Dockter R.B."/>
            <person name="Adam C."/>
            <person name="Molina H."/>
            <person name="Bunkerborg J."/>
            <person name="Jin E."/>
            <person name="Buchheim M."/>
            <person name="Magnuson J."/>
        </authorList>
    </citation>
    <scope>NUCLEOTIDE SEQUENCE</scope>
    <source>
        <strain evidence="2">CCAP 19/18</strain>
    </source>
</reference>
<gene>
    <name evidence="2" type="ORF">DUNSADRAFT_1642</name>
</gene>
<feature type="compositionally biased region" description="Polar residues" evidence="1">
    <location>
        <begin position="10"/>
        <end position="20"/>
    </location>
</feature>
<sequence length="599" mass="61787">MGLPVRVPNALSSCPVTKCSNAGARRRSAPKQSRSRPLDRSIGVGGHGGGGGVSSGVKMGSGDDDDPEGRPYRHGGEADWVHLMLRAGAPVLALNSLISPNARASEPSAAQPLMDSLQQQDSTVRGSAQGMHTGATGTTGGQRSGEVLAIKRLLREAFADLVNMKQQLQDLMPRSEDADMVTPHAGAMVRPSPKKLAADLRYKAKAQLSGTLDFGCVLPWSNKPAANARERTCEALAGAGLIAGGPPKVTALLQSVWGEHQQQSLTARLLSASGSAGSLLRGPLGQTTHPDPSYHSGSGSSAGLQLDQLVFRQEVKPGLKVMVSALGGSLANLSRRLNPSADFGCTRVMRQGHDIPMVTEGGSGGATLMSSGPVSLSIGHFVSGGVCRGRGHHSLAQLSVHSVQRSTASLVLSHVHAPCGPPSAPTGSCSSKQASSSGTSHDVVEGVEGLRCVGLLAPSCSSPCPIRAPEGSRTLATRSSCAHDGSHESDCRNASFAQGQLPQHPHLLSMPTSSHLRLGVAGSTTVWDSMVLSGWHTIQAAYNSGKLGVHSNPQPTPPFKGSTSGIRVSSLPDLQGRLLAAVVSTSASPMRLSEPASTQ</sequence>
<feature type="non-terminal residue" evidence="2">
    <location>
        <position position="599"/>
    </location>
</feature>
<evidence type="ECO:0000256" key="1">
    <source>
        <dbReference type="SAM" id="MobiDB-lite"/>
    </source>
</evidence>
<feature type="compositionally biased region" description="Polar residues" evidence="1">
    <location>
        <begin position="285"/>
        <end position="301"/>
    </location>
</feature>
<proteinExistence type="predicted"/>
<accession>A0ABQ7GX37</accession>
<protein>
    <recommendedName>
        <fullName evidence="4">Encoded protein</fullName>
    </recommendedName>
</protein>
<organism evidence="2 3">
    <name type="scientific">Dunaliella salina</name>
    <name type="common">Green alga</name>
    <name type="synonym">Protococcus salinus</name>
    <dbReference type="NCBI Taxonomy" id="3046"/>
    <lineage>
        <taxon>Eukaryota</taxon>
        <taxon>Viridiplantae</taxon>
        <taxon>Chlorophyta</taxon>
        <taxon>core chlorophytes</taxon>
        <taxon>Chlorophyceae</taxon>
        <taxon>CS clade</taxon>
        <taxon>Chlamydomonadales</taxon>
        <taxon>Dunaliellaceae</taxon>
        <taxon>Dunaliella</taxon>
    </lineage>
</organism>
<feature type="region of interest" description="Disordered" evidence="1">
    <location>
        <begin position="1"/>
        <end position="74"/>
    </location>
</feature>
<dbReference type="PANTHER" id="PTHR35097">
    <property type="entry name" value="GDSL ESTERASE/LIPASE"/>
    <property type="match status" value="1"/>
</dbReference>
<feature type="region of interest" description="Disordered" evidence="1">
    <location>
        <begin position="280"/>
        <end position="301"/>
    </location>
</feature>
<name>A0ABQ7GX37_DUNSA</name>
<feature type="compositionally biased region" description="Low complexity" evidence="1">
    <location>
        <begin position="428"/>
        <end position="440"/>
    </location>
</feature>
<evidence type="ECO:0000313" key="3">
    <source>
        <dbReference type="Proteomes" id="UP000815325"/>
    </source>
</evidence>